<accession>A0A3S4D137</accession>
<feature type="region of interest" description="Disordered" evidence="1">
    <location>
        <begin position="1"/>
        <end position="26"/>
    </location>
</feature>
<proteinExistence type="predicted"/>
<evidence type="ECO:0000313" key="3">
    <source>
        <dbReference type="Proteomes" id="UP000270743"/>
    </source>
</evidence>
<keyword evidence="3" id="KW-1185">Reference proteome</keyword>
<name>A0A3S4D137_9RHOB</name>
<dbReference type="EMBL" id="UZWE01000050">
    <property type="protein sequence ID" value="VDS10066.1"/>
    <property type="molecule type" value="Genomic_DNA"/>
</dbReference>
<protein>
    <submittedName>
        <fullName evidence="2">Uncharacterized protein</fullName>
    </submittedName>
</protein>
<reference evidence="2 3" key="1">
    <citation type="submission" date="2018-12" db="EMBL/GenBank/DDBJ databases">
        <authorList>
            <person name="Criscuolo A."/>
        </authorList>
    </citation>
    <scope>NUCLEOTIDE SEQUENCE [LARGE SCALE GENOMIC DNA]</scope>
    <source>
        <strain evidence="2">ACIP1116241</strain>
    </source>
</reference>
<dbReference type="AlphaFoldDB" id="A0A3S4D137"/>
<organism evidence="2 3">
    <name type="scientific">Paracoccus haematequi</name>
    <dbReference type="NCBI Taxonomy" id="2491866"/>
    <lineage>
        <taxon>Bacteria</taxon>
        <taxon>Pseudomonadati</taxon>
        <taxon>Pseudomonadota</taxon>
        <taxon>Alphaproteobacteria</taxon>
        <taxon>Rhodobacterales</taxon>
        <taxon>Paracoccaceae</taxon>
        <taxon>Paracoccus</taxon>
    </lineage>
</organism>
<sequence>MNASIRDSITAVTPRPMTAPPPAPAKEGKWVARKAVKLVERPIGTDMIIDLHDDGRPKAVRGRVYAWGTGVEVGRYNVSLTSCTSVTAAQEDGIRAARAIAHIHSPDDLAEIMDKLFSMGEVSK</sequence>
<dbReference type="Proteomes" id="UP000270743">
    <property type="component" value="Unassembled WGS sequence"/>
</dbReference>
<gene>
    <name evidence="2" type="ORF">PARHAE_03277</name>
</gene>
<evidence type="ECO:0000256" key="1">
    <source>
        <dbReference type="SAM" id="MobiDB-lite"/>
    </source>
</evidence>
<dbReference type="RefSeq" id="WP_126155672.1">
    <property type="nucleotide sequence ID" value="NZ_UZWE01000050.1"/>
</dbReference>
<evidence type="ECO:0000313" key="2">
    <source>
        <dbReference type="EMBL" id="VDS10066.1"/>
    </source>
</evidence>